<evidence type="ECO:0000313" key="4">
    <source>
        <dbReference type="Proteomes" id="UP001165082"/>
    </source>
</evidence>
<dbReference type="AlphaFoldDB" id="A0A9W7EDF0"/>
<feature type="transmembrane region" description="Helical" evidence="2">
    <location>
        <begin position="176"/>
        <end position="202"/>
    </location>
</feature>
<dbReference type="Gene3D" id="1.20.1640.10">
    <property type="entry name" value="Multidrug efflux transporter AcrB transmembrane domain"/>
    <property type="match status" value="1"/>
</dbReference>
<keyword evidence="2" id="KW-0472">Membrane</keyword>
<dbReference type="InterPro" id="IPR051697">
    <property type="entry name" value="Patched_domain-protein"/>
</dbReference>
<dbReference type="Proteomes" id="UP001165082">
    <property type="component" value="Unassembled WGS sequence"/>
</dbReference>
<organism evidence="3 4">
    <name type="scientific">Triparma retinervis</name>
    <dbReference type="NCBI Taxonomy" id="2557542"/>
    <lineage>
        <taxon>Eukaryota</taxon>
        <taxon>Sar</taxon>
        <taxon>Stramenopiles</taxon>
        <taxon>Ochrophyta</taxon>
        <taxon>Bolidophyceae</taxon>
        <taxon>Parmales</taxon>
        <taxon>Triparmaceae</taxon>
        <taxon>Triparma</taxon>
    </lineage>
</organism>
<keyword evidence="4" id="KW-1185">Reference proteome</keyword>
<protein>
    <recommendedName>
        <fullName evidence="5">SSD domain-containing protein</fullName>
    </recommendedName>
</protein>
<dbReference type="SUPFAM" id="SSF82866">
    <property type="entry name" value="Multidrug efflux transporter AcrB transmembrane domain"/>
    <property type="match status" value="1"/>
</dbReference>
<evidence type="ECO:0000256" key="2">
    <source>
        <dbReference type="SAM" id="Phobius"/>
    </source>
</evidence>
<dbReference type="GO" id="GO:0016020">
    <property type="term" value="C:membrane"/>
    <property type="evidence" value="ECO:0007669"/>
    <property type="project" value="TreeGrafter"/>
</dbReference>
<proteinExistence type="predicted"/>
<comment type="caution">
    <text evidence="3">The sequence shown here is derived from an EMBL/GenBank/DDBJ whole genome shotgun (WGS) entry which is preliminary data.</text>
</comment>
<evidence type="ECO:0000313" key="3">
    <source>
        <dbReference type="EMBL" id="GMH73970.1"/>
    </source>
</evidence>
<gene>
    <name evidence="3" type="ORF">TrRE_jg139</name>
</gene>
<keyword evidence="2" id="KW-1133">Transmembrane helix</keyword>
<keyword evidence="2" id="KW-0812">Transmembrane</keyword>
<evidence type="ECO:0008006" key="5">
    <source>
        <dbReference type="Google" id="ProtNLM"/>
    </source>
</evidence>
<feature type="compositionally biased region" description="Basic and acidic residues" evidence="1">
    <location>
        <begin position="371"/>
        <end position="384"/>
    </location>
</feature>
<feature type="transmembrane region" description="Helical" evidence="2">
    <location>
        <begin position="347"/>
        <end position="368"/>
    </location>
</feature>
<evidence type="ECO:0000256" key="1">
    <source>
        <dbReference type="SAM" id="MobiDB-lite"/>
    </source>
</evidence>
<feature type="non-terminal residue" evidence="3">
    <location>
        <position position="1"/>
    </location>
</feature>
<feature type="region of interest" description="Disordered" evidence="1">
    <location>
        <begin position="371"/>
        <end position="398"/>
    </location>
</feature>
<dbReference type="PANTHER" id="PTHR10796">
    <property type="entry name" value="PATCHED-RELATED"/>
    <property type="match status" value="1"/>
</dbReference>
<sequence length="398" mass="44292">MDIPEDPSYSRFMDVINKCLETRTSAIGIYFYDLNYKDEEKVRKLGELMERIEEQPTVDGNVGGIAGLWYMAYLNYLFGVKGFEDGEESTSCGGYPPDVLGNVTPSGSLSTVLDSRFTTLERSPFETWGMWRIYKQVKGAVMSTGLNIMVNMRHRMTAETNEVITEYLWRSQVTTLVAVFFVFLFLSNSLVASVVALSMILLDYSLLGLSSYSGAKFSVISFACIIMNVGLSLDYLLHIAQNCVKKIKPLRTLMTGDTRSNLLFIPKDKIDVHLGNGPTLLAERCELPAVVSRTDSTTVPFLMNFDDGHDLKLSTRMRVPTLTTTTTTTNFCATKNARCSARSLSTLARLFIVLCLLSVVQGIGMKGIGEQRRSWPSVRNRDKASVMSVNAPPSVRKS</sequence>
<feature type="transmembrane region" description="Helical" evidence="2">
    <location>
        <begin position="214"/>
        <end position="237"/>
    </location>
</feature>
<accession>A0A9W7EDF0</accession>
<dbReference type="EMBL" id="BRXZ01002967">
    <property type="protein sequence ID" value="GMH73970.1"/>
    <property type="molecule type" value="Genomic_DNA"/>
</dbReference>
<dbReference type="PANTHER" id="PTHR10796:SF92">
    <property type="entry name" value="PATCHED-RELATED, ISOFORM A"/>
    <property type="match status" value="1"/>
</dbReference>
<name>A0A9W7EDF0_9STRA</name>
<reference evidence="3" key="1">
    <citation type="submission" date="2022-07" db="EMBL/GenBank/DDBJ databases">
        <title>Genome analysis of Parmales, a sister group of diatoms, reveals the evolutionary specialization of diatoms from phago-mixotrophs to photoautotrophs.</title>
        <authorList>
            <person name="Ban H."/>
            <person name="Sato S."/>
            <person name="Yoshikawa S."/>
            <person name="Kazumasa Y."/>
            <person name="Nakamura Y."/>
            <person name="Ichinomiya M."/>
            <person name="Saitoh K."/>
            <person name="Sato N."/>
            <person name="Blanc-Mathieu R."/>
            <person name="Endo H."/>
            <person name="Kuwata A."/>
            <person name="Ogata H."/>
        </authorList>
    </citation>
    <scope>NUCLEOTIDE SEQUENCE</scope>
</reference>